<feature type="compositionally biased region" description="Polar residues" evidence="6">
    <location>
        <begin position="195"/>
        <end position="204"/>
    </location>
</feature>
<protein>
    <recommendedName>
        <fullName evidence="7">Fork-head domain-containing protein</fullName>
    </recommendedName>
</protein>
<dbReference type="STRING" id="436010.A0A166S092"/>
<keyword evidence="2 5" id="KW-0238">DNA-binding</keyword>
<dbReference type="GO" id="GO:0000978">
    <property type="term" value="F:RNA polymerase II cis-regulatory region sequence-specific DNA binding"/>
    <property type="evidence" value="ECO:0007669"/>
    <property type="project" value="TreeGrafter"/>
</dbReference>
<dbReference type="InterPro" id="IPR036390">
    <property type="entry name" value="WH_DNA-bd_sf"/>
</dbReference>
<evidence type="ECO:0000256" key="1">
    <source>
        <dbReference type="ARBA" id="ARBA00023015"/>
    </source>
</evidence>
<proteinExistence type="predicted"/>
<feature type="region of interest" description="Disordered" evidence="6">
    <location>
        <begin position="120"/>
        <end position="227"/>
    </location>
</feature>
<feature type="domain" description="Fork-head" evidence="7">
    <location>
        <begin position="57"/>
        <end position="147"/>
    </location>
</feature>
<evidence type="ECO:0000256" key="2">
    <source>
        <dbReference type="ARBA" id="ARBA00023125"/>
    </source>
</evidence>
<dbReference type="GO" id="GO:0000981">
    <property type="term" value="F:DNA-binding transcription factor activity, RNA polymerase II-specific"/>
    <property type="evidence" value="ECO:0007669"/>
    <property type="project" value="TreeGrafter"/>
</dbReference>
<evidence type="ECO:0000256" key="4">
    <source>
        <dbReference type="ARBA" id="ARBA00023242"/>
    </source>
</evidence>
<feature type="region of interest" description="Disordered" evidence="6">
    <location>
        <begin position="311"/>
        <end position="331"/>
    </location>
</feature>
<dbReference type="PANTHER" id="PTHR46078:SF2">
    <property type="entry name" value="FORK-HEAD DOMAIN-CONTAINING PROTEIN"/>
    <property type="match status" value="1"/>
</dbReference>
<name>A0A166S092_9AGAM</name>
<feature type="DNA-binding region" description="Fork-head" evidence="5">
    <location>
        <begin position="57"/>
        <end position="147"/>
    </location>
</feature>
<keyword evidence="1" id="KW-0805">Transcription regulation</keyword>
<keyword evidence="3" id="KW-0804">Transcription</keyword>
<dbReference type="Gene3D" id="1.10.10.10">
    <property type="entry name" value="Winged helix-like DNA-binding domain superfamily/Winged helix DNA-binding domain"/>
    <property type="match status" value="1"/>
</dbReference>
<dbReference type="InterPro" id="IPR001766">
    <property type="entry name" value="Fork_head_dom"/>
</dbReference>
<feature type="region of interest" description="Disordered" evidence="6">
    <location>
        <begin position="1"/>
        <end position="28"/>
    </location>
</feature>
<dbReference type="SMART" id="SM00339">
    <property type="entry name" value="FH"/>
    <property type="match status" value="1"/>
</dbReference>
<dbReference type="Proteomes" id="UP000076532">
    <property type="component" value="Unassembled WGS sequence"/>
</dbReference>
<dbReference type="SUPFAM" id="SSF46785">
    <property type="entry name" value="Winged helix' DNA-binding domain"/>
    <property type="match status" value="1"/>
</dbReference>
<gene>
    <name evidence="8" type="ORF">FIBSPDRAFT_728332</name>
</gene>
<dbReference type="InterPro" id="IPR036388">
    <property type="entry name" value="WH-like_DNA-bd_sf"/>
</dbReference>
<evidence type="ECO:0000313" key="9">
    <source>
        <dbReference type="Proteomes" id="UP000076532"/>
    </source>
</evidence>
<organism evidence="8 9">
    <name type="scientific">Athelia psychrophila</name>
    <dbReference type="NCBI Taxonomy" id="1759441"/>
    <lineage>
        <taxon>Eukaryota</taxon>
        <taxon>Fungi</taxon>
        <taxon>Dikarya</taxon>
        <taxon>Basidiomycota</taxon>
        <taxon>Agaricomycotina</taxon>
        <taxon>Agaricomycetes</taxon>
        <taxon>Agaricomycetidae</taxon>
        <taxon>Atheliales</taxon>
        <taxon>Atheliaceae</taxon>
        <taxon>Athelia</taxon>
    </lineage>
</organism>
<reference evidence="8 9" key="1">
    <citation type="journal article" date="2016" name="Mol. Biol. Evol.">
        <title>Comparative Genomics of Early-Diverging Mushroom-Forming Fungi Provides Insights into the Origins of Lignocellulose Decay Capabilities.</title>
        <authorList>
            <person name="Nagy L.G."/>
            <person name="Riley R."/>
            <person name="Tritt A."/>
            <person name="Adam C."/>
            <person name="Daum C."/>
            <person name="Floudas D."/>
            <person name="Sun H."/>
            <person name="Yadav J.S."/>
            <person name="Pangilinan J."/>
            <person name="Larsson K.H."/>
            <person name="Matsuura K."/>
            <person name="Barry K."/>
            <person name="Labutti K."/>
            <person name="Kuo R."/>
            <person name="Ohm R.A."/>
            <person name="Bhattacharya S.S."/>
            <person name="Shirouzu T."/>
            <person name="Yoshinaga Y."/>
            <person name="Martin F.M."/>
            <person name="Grigoriev I.V."/>
            <person name="Hibbett D.S."/>
        </authorList>
    </citation>
    <scope>NUCLEOTIDE SEQUENCE [LARGE SCALE GENOMIC DNA]</scope>
    <source>
        <strain evidence="8 9">CBS 109695</strain>
    </source>
</reference>
<evidence type="ECO:0000313" key="8">
    <source>
        <dbReference type="EMBL" id="KZP28863.1"/>
    </source>
</evidence>
<keyword evidence="9" id="KW-1185">Reference proteome</keyword>
<dbReference type="Pfam" id="PF00250">
    <property type="entry name" value="Forkhead"/>
    <property type="match status" value="1"/>
</dbReference>
<dbReference type="GO" id="GO:0005634">
    <property type="term" value="C:nucleus"/>
    <property type="evidence" value="ECO:0007669"/>
    <property type="project" value="UniProtKB-SubCell"/>
</dbReference>
<dbReference type="PANTHER" id="PTHR46078">
    <property type="entry name" value="FORKHEAD BOX PROTEIN J2 FAMILY MEMBER"/>
    <property type="match status" value="1"/>
</dbReference>
<dbReference type="PROSITE" id="PS50039">
    <property type="entry name" value="FORK_HEAD_3"/>
    <property type="match status" value="1"/>
</dbReference>
<sequence length="364" mass="40541">MVSPAGIDRITPPRSADTDNGKPTQPKSAHYIEDFNKHEAHPDCPDTLACLPDTEGRPQHTLPVILRCAILGSPRRRLTIREIYAAMEDKYAYYKTAGPTWKQSVRHHLSLNRLFERQTRPVTDPGFGSYWTVNLDAPPGTKRPRKRGRPAGKDGVDEPQPPPRKRGRPPKNAVPAPHPESPSIATLHPPDRSLRTCQVSSVRTNAEDDEEEMMTPEDSEGSDCDDYESEAAVVPPNHSSSMAGLNSFNMQPPPSAPRHHMVGFSGYDHPSIEALHNEITGLRRQASEAVSVSLRLSDQLADAQAETSRCKSSLRTAEGMLEDETRRRKEAERIADEEGRLRRAAEDALRLLRMQWPNSSRPPA</sequence>
<dbReference type="OrthoDB" id="5954824at2759"/>
<accession>A0A166S092</accession>
<feature type="compositionally biased region" description="Acidic residues" evidence="6">
    <location>
        <begin position="207"/>
        <end position="227"/>
    </location>
</feature>
<evidence type="ECO:0000259" key="7">
    <source>
        <dbReference type="PROSITE" id="PS50039"/>
    </source>
</evidence>
<dbReference type="InterPro" id="IPR045912">
    <property type="entry name" value="FOXJ2/3-like"/>
</dbReference>
<evidence type="ECO:0000256" key="6">
    <source>
        <dbReference type="SAM" id="MobiDB-lite"/>
    </source>
</evidence>
<evidence type="ECO:0000256" key="3">
    <source>
        <dbReference type="ARBA" id="ARBA00023163"/>
    </source>
</evidence>
<evidence type="ECO:0000256" key="5">
    <source>
        <dbReference type="PROSITE-ProRule" id="PRU00089"/>
    </source>
</evidence>
<keyword evidence="4 5" id="KW-0539">Nucleus</keyword>
<comment type="subcellular location">
    <subcellularLocation>
        <location evidence="5">Nucleus</location>
    </subcellularLocation>
</comment>
<dbReference type="AlphaFoldDB" id="A0A166S092"/>
<dbReference type="CDD" id="cd00059">
    <property type="entry name" value="FH_FOX"/>
    <property type="match status" value="1"/>
</dbReference>
<dbReference type="EMBL" id="KV417501">
    <property type="protein sequence ID" value="KZP28863.1"/>
    <property type="molecule type" value="Genomic_DNA"/>
</dbReference>
<dbReference type="PRINTS" id="PR00053">
    <property type="entry name" value="FORKHEAD"/>
</dbReference>